<keyword evidence="8" id="KW-0677">Repeat</keyword>
<keyword evidence="7 12" id="KW-0808">Transferase</keyword>
<dbReference type="CDD" id="cd00402">
    <property type="entry name" value="Riboflavin_synthase_like"/>
    <property type="match status" value="1"/>
</dbReference>
<proteinExistence type="predicted"/>
<evidence type="ECO:0000256" key="8">
    <source>
        <dbReference type="ARBA" id="ARBA00022737"/>
    </source>
</evidence>
<dbReference type="InterPro" id="IPR017938">
    <property type="entry name" value="Riboflavin_synthase-like_b-brl"/>
</dbReference>
<evidence type="ECO:0000256" key="10">
    <source>
        <dbReference type="PROSITE-ProRule" id="PRU00524"/>
    </source>
</evidence>
<dbReference type="PANTHER" id="PTHR21098">
    <property type="entry name" value="RIBOFLAVIN SYNTHASE ALPHA CHAIN"/>
    <property type="match status" value="1"/>
</dbReference>
<dbReference type="InterPro" id="IPR023366">
    <property type="entry name" value="ATP_synth_asu-like_sf"/>
</dbReference>
<dbReference type="InterPro" id="IPR026017">
    <property type="entry name" value="Lumazine-bd_dom"/>
</dbReference>
<evidence type="ECO:0000256" key="5">
    <source>
        <dbReference type="ARBA" id="ARBA00013950"/>
    </source>
</evidence>
<dbReference type="GO" id="GO:0004746">
    <property type="term" value="F:riboflavin synthase activity"/>
    <property type="evidence" value="ECO:0007669"/>
    <property type="project" value="UniProtKB-EC"/>
</dbReference>
<evidence type="ECO:0000256" key="1">
    <source>
        <dbReference type="ARBA" id="ARBA00000968"/>
    </source>
</evidence>
<dbReference type="PANTHER" id="PTHR21098:SF12">
    <property type="entry name" value="RIBOFLAVIN SYNTHASE"/>
    <property type="match status" value="1"/>
</dbReference>
<dbReference type="SUPFAM" id="SSF63380">
    <property type="entry name" value="Riboflavin synthase domain-like"/>
    <property type="match status" value="2"/>
</dbReference>
<evidence type="ECO:0000313" key="13">
    <source>
        <dbReference type="Proteomes" id="UP000740754"/>
    </source>
</evidence>
<evidence type="ECO:0000313" key="12">
    <source>
        <dbReference type="EMBL" id="NKN33435.1"/>
    </source>
</evidence>
<comment type="pathway">
    <text evidence="3">Cofactor biosynthesis; riboflavin biosynthesis; riboflavin from 2-hydroxy-3-oxobutyl phosphate and 5-amino-6-(D-ribitylamino)uracil: step 2/2.</text>
</comment>
<dbReference type="NCBIfam" id="NF009566">
    <property type="entry name" value="PRK13020.1"/>
    <property type="match status" value="1"/>
</dbReference>
<reference evidence="12 13" key="1">
    <citation type="submission" date="2020-04" db="EMBL/GenBank/DDBJ databases">
        <title>Draft Whole-Genome sequence of Marichromatium bheemlicum DSM 18632, type strain.</title>
        <authorList>
            <person name="Kyndt J.A."/>
            <person name="Meyer T.E."/>
        </authorList>
    </citation>
    <scope>NUCLEOTIDE SEQUENCE [LARGE SCALE GENOMIC DNA]</scope>
    <source>
        <strain evidence="12 13">DSM 18632</strain>
    </source>
</reference>
<evidence type="ECO:0000256" key="3">
    <source>
        <dbReference type="ARBA" id="ARBA00004887"/>
    </source>
</evidence>
<evidence type="ECO:0000256" key="6">
    <source>
        <dbReference type="ARBA" id="ARBA00022619"/>
    </source>
</evidence>
<keyword evidence="13" id="KW-1185">Reference proteome</keyword>
<comment type="function">
    <text evidence="2">Catalyzes the dismutation of two molecules of 6,7-dimethyl-8-ribityllumazine, resulting in the formation of riboflavin and 5-amino-6-(D-ribitylamino)uracil.</text>
</comment>
<feature type="domain" description="Lumazine-binding" evidence="11">
    <location>
        <begin position="98"/>
        <end position="194"/>
    </location>
</feature>
<dbReference type="PIRSF" id="PIRSF000498">
    <property type="entry name" value="Riboflavin_syn_A"/>
    <property type="match status" value="1"/>
</dbReference>
<keyword evidence="6" id="KW-0686">Riboflavin biosynthesis</keyword>
<dbReference type="InterPro" id="IPR001783">
    <property type="entry name" value="Lumazine-bd"/>
</dbReference>
<dbReference type="Gene3D" id="2.40.30.20">
    <property type="match status" value="2"/>
</dbReference>
<dbReference type="Pfam" id="PF00677">
    <property type="entry name" value="Lum_binding"/>
    <property type="match status" value="2"/>
</dbReference>
<accession>A0ABX1IB65</accession>
<dbReference type="Proteomes" id="UP000740754">
    <property type="component" value="Unassembled WGS sequence"/>
</dbReference>
<feature type="repeat" description="Lumazine-binding" evidence="10">
    <location>
        <begin position="98"/>
        <end position="194"/>
    </location>
</feature>
<feature type="repeat" description="Lumazine-binding" evidence="10">
    <location>
        <begin position="1"/>
        <end position="97"/>
    </location>
</feature>
<dbReference type="NCBIfam" id="NF006767">
    <property type="entry name" value="PRK09289.1"/>
    <property type="match status" value="1"/>
</dbReference>
<gene>
    <name evidence="12" type="ORF">HF203_09385</name>
</gene>
<protein>
    <recommendedName>
        <fullName evidence="5 9">Riboflavin synthase</fullName>
        <ecNumber evidence="4 9">2.5.1.9</ecNumber>
    </recommendedName>
</protein>
<evidence type="ECO:0000256" key="7">
    <source>
        <dbReference type="ARBA" id="ARBA00022679"/>
    </source>
</evidence>
<dbReference type="NCBIfam" id="TIGR00187">
    <property type="entry name" value="ribE"/>
    <property type="match status" value="1"/>
</dbReference>
<evidence type="ECO:0000259" key="11">
    <source>
        <dbReference type="PROSITE" id="PS51177"/>
    </source>
</evidence>
<comment type="catalytic activity">
    <reaction evidence="1">
        <text>2 6,7-dimethyl-8-(1-D-ribityl)lumazine + H(+) = 5-amino-6-(D-ribitylamino)uracil + riboflavin</text>
        <dbReference type="Rhea" id="RHEA:20772"/>
        <dbReference type="ChEBI" id="CHEBI:15378"/>
        <dbReference type="ChEBI" id="CHEBI:15934"/>
        <dbReference type="ChEBI" id="CHEBI:57986"/>
        <dbReference type="ChEBI" id="CHEBI:58201"/>
        <dbReference type="EC" id="2.5.1.9"/>
    </reaction>
</comment>
<evidence type="ECO:0000256" key="2">
    <source>
        <dbReference type="ARBA" id="ARBA00002803"/>
    </source>
</evidence>
<evidence type="ECO:0000256" key="4">
    <source>
        <dbReference type="ARBA" id="ARBA00012827"/>
    </source>
</evidence>
<feature type="domain" description="Lumazine-binding" evidence="11">
    <location>
        <begin position="1"/>
        <end position="97"/>
    </location>
</feature>
<name>A0ABX1IB65_9GAMM</name>
<dbReference type="RefSeq" id="WP_168668978.1">
    <property type="nucleotide sequence ID" value="NZ_JAAXKX010000011.1"/>
</dbReference>
<dbReference type="PROSITE" id="PS51177">
    <property type="entry name" value="LUMAZINE_BIND"/>
    <property type="match status" value="2"/>
</dbReference>
<comment type="caution">
    <text evidence="12">The sequence shown here is derived from an EMBL/GenBank/DDBJ whole genome shotgun (WGS) entry which is preliminary data.</text>
</comment>
<organism evidence="12 13">
    <name type="scientific">Marichromatium bheemlicum</name>
    <dbReference type="NCBI Taxonomy" id="365339"/>
    <lineage>
        <taxon>Bacteria</taxon>
        <taxon>Pseudomonadati</taxon>
        <taxon>Pseudomonadota</taxon>
        <taxon>Gammaproteobacteria</taxon>
        <taxon>Chromatiales</taxon>
        <taxon>Chromatiaceae</taxon>
        <taxon>Marichromatium</taxon>
    </lineage>
</organism>
<evidence type="ECO:0000256" key="9">
    <source>
        <dbReference type="NCBIfam" id="TIGR00187"/>
    </source>
</evidence>
<dbReference type="EMBL" id="JAAXKX010000011">
    <property type="protein sequence ID" value="NKN33435.1"/>
    <property type="molecule type" value="Genomic_DNA"/>
</dbReference>
<sequence>MFTGIIQAVGRIARQESRGGDVRLHIDTADLDLSSTALGDSIAVNGVCLTAVELGAARFAADVSRETLSLTTLGALGQGGAVNLERALTLSTPLGGHLVSGHVDGLGEVLEVGADGRSTRLRIRAPDALARYIAPKGSICIDGTSLTVNRVEGAVFELNIVPHTLEETIIGGYRAGSRVNLEVDLIARYLERLVLGEQAAAPEGERITRDFLSRHGFG</sequence>
<dbReference type="EC" id="2.5.1.9" evidence="4 9"/>